<dbReference type="EMBL" id="JBHTJT010000046">
    <property type="protein sequence ID" value="MFD0981714.1"/>
    <property type="molecule type" value="Genomic_DNA"/>
</dbReference>
<feature type="region of interest" description="Disordered" evidence="1">
    <location>
        <begin position="156"/>
        <end position="189"/>
    </location>
</feature>
<keyword evidence="2" id="KW-1133">Transmembrane helix</keyword>
<keyword evidence="2" id="KW-0812">Transmembrane</keyword>
<protein>
    <submittedName>
        <fullName evidence="3">Uncharacterized protein</fullName>
    </submittedName>
</protein>
<dbReference type="Proteomes" id="UP001597108">
    <property type="component" value="Unassembled WGS sequence"/>
</dbReference>
<sequence length="348" mass="37687">MNSRLAPKRSNKAETAANSEGLDSADWIALGLSALWLFGAGVFFLVLPQPETPGTGADPVRIIMTVLAIFLPVALILVGAAAAKSARLMREESARLQAAIDAMRHAYVDQAERQPNGIRQPLEQKLDEIVRVQKKTEAALAHLTAVNARMTAASLAGSGEREALSGPKKPTGKPELDQPSLALGSMPEENAPPLTAADFIKALNFPETEADKEGFRALRMALKDPMAGPLVRSAQDVLTLLAEDRIYMDDLAPDRARPEIWRKFAQGERGRAVAALGGVRDRSSLALTAGRMRQDPVFRDSAHHFLRRFDSTFASFEKEATDAEVAAFAETRSARAFMLLGRVSGTFD</sequence>
<evidence type="ECO:0000256" key="2">
    <source>
        <dbReference type="SAM" id="Phobius"/>
    </source>
</evidence>
<evidence type="ECO:0000313" key="4">
    <source>
        <dbReference type="Proteomes" id="UP001597108"/>
    </source>
</evidence>
<dbReference type="RefSeq" id="WP_386076883.1">
    <property type="nucleotide sequence ID" value="NZ_JBHTJT010000046.1"/>
</dbReference>
<gene>
    <name evidence="3" type="ORF">ACFQ2S_18935</name>
</gene>
<comment type="caution">
    <text evidence="3">The sequence shown here is derived from an EMBL/GenBank/DDBJ whole genome shotgun (WGS) entry which is preliminary data.</text>
</comment>
<feature type="transmembrane region" description="Helical" evidence="2">
    <location>
        <begin position="59"/>
        <end position="83"/>
    </location>
</feature>
<proteinExistence type="predicted"/>
<keyword evidence="4" id="KW-1185">Reference proteome</keyword>
<keyword evidence="2" id="KW-0472">Membrane</keyword>
<evidence type="ECO:0000313" key="3">
    <source>
        <dbReference type="EMBL" id="MFD0981714.1"/>
    </source>
</evidence>
<organism evidence="3 4">
    <name type="scientific">Tropicimonas aquimaris</name>
    <dbReference type="NCBI Taxonomy" id="914152"/>
    <lineage>
        <taxon>Bacteria</taxon>
        <taxon>Pseudomonadati</taxon>
        <taxon>Pseudomonadota</taxon>
        <taxon>Alphaproteobacteria</taxon>
        <taxon>Rhodobacterales</taxon>
        <taxon>Roseobacteraceae</taxon>
        <taxon>Tropicimonas</taxon>
    </lineage>
</organism>
<reference evidence="4" key="1">
    <citation type="journal article" date="2019" name="Int. J. Syst. Evol. Microbiol.">
        <title>The Global Catalogue of Microorganisms (GCM) 10K type strain sequencing project: providing services to taxonomists for standard genome sequencing and annotation.</title>
        <authorList>
            <consortium name="The Broad Institute Genomics Platform"/>
            <consortium name="The Broad Institute Genome Sequencing Center for Infectious Disease"/>
            <person name="Wu L."/>
            <person name="Ma J."/>
        </authorList>
    </citation>
    <scope>NUCLEOTIDE SEQUENCE [LARGE SCALE GENOMIC DNA]</scope>
    <source>
        <strain evidence="4">CCUG 60524</strain>
    </source>
</reference>
<accession>A0ABW3IUG5</accession>
<evidence type="ECO:0000256" key="1">
    <source>
        <dbReference type="SAM" id="MobiDB-lite"/>
    </source>
</evidence>
<name>A0ABW3IUG5_9RHOB</name>
<feature type="transmembrane region" description="Helical" evidence="2">
    <location>
        <begin position="27"/>
        <end position="47"/>
    </location>
</feature>